<keyword evidence="3" id="KW-1185">Reference proteome</keyword>
<evidence type="ECO:0000313" key="3">
    <source>
        <dbReference type="Proteomes" id="UP001491310"/>
    </source>
</evidence>
<proteinExistence type="predicted"/>
<dbReference type="Proteomes" id="UP001491310">
    <property type="component" value="Unassembled WGS sequence"/>
</dbReference>
<name>A0ABR2YR00_9CHLO</name>
<dbReference type="InterPro" id="IPR001810">
    <property type="entry name" value="F-box_dom"/>
</dbReference>
<dbReference type="EMBL" id="JALJOT010000006">
    <property type="protein sequence ID" value="KAK9909424.1"/>
    <property type="molecule type" value="Genomic_DNA"/>
</dbReference>
<dbReference type="Gene3D" id="1.20.1280.50">
    <property type="match status" value="1"/>
</dbReference>
<organism evidence="2 3">
    <name type="scientific">Coccomyxa subellipsoidea</name>
    <dbReference type="NCBI Taxonomy" id="248742"/>
    <lineage>
        <taxon>Eukaryota</taxon>
        <taxon>Viridiplantae</taxon>
        <taxon>Chlorophyta</taxon>
        <taxon>core chlorophytes</taxon>
        <taxon>Trebouxiophyceae</taxon>
        <taxon>Trebouxiophyceae incertae sedis</taxon>
        <taxon>Coccomyxaceae</taxon>
        <taxon>Coccomyxa</taxon>
    </lineage>
</organism>
<dbReference type="InterPro" id="IPR036047">
    <property type="entry name" value="F-box-like_dom_sf"/>
</dbReference>
<reference evidence="2 3" key="1">
    <citation type="journal article" date="2024" name="Nat. Commun.">
        <title>Phylogenomics reveals the evolutionary origins of lichenization in chlorophyte algae.</title>
        <authorList>
            <person name="Puginier C."/>
            <person name="Libourel C."/>
            <person name="Otte J."/>
            <person name="Skaloud P."/>
            <person name="Haon M."/>
            <person name="Grisel S."/>
            <person name="Petersen M."/>
            <person name="Berrin J.G."/>
            <person name="Delaux P.M."/>
            <person name="Dal Grande F."/>
            <person name="Keller J."/>
        </authorList>
    </citation>
    <scope>NUCLEOTIDE SEQUENCE [LARGE SCALE GENOMIC DNA]</scope>
    <source>
        <strain evidence="2 3">SAG 216-7</strain>
    </source>
</reference>
<protein>
    <recommendedName>
        <fullName evidence="1">F-box domain-containing protein</fullName>
    </recommendedName>
</protein>
<feature type="domain" description="F-box" evidence="1">
    <location>
        <begin position="9"/>
        <end position="55"/>
    </location>
</feature>
<accession>A0ABR2YR00</accession>
<gene>
    <name evidence="2" type="ORF">WJX75_002017</name>
</gene>
<sequence>MGSDPTEPHLSFHDLPAGVLDAVVSYLLPADLATLATQGHRFKELVDASSVWEDQCKARWAPFCADSSSGDATRPLDWQSLYRTRAVLSPSVVAAVDLALAYQACSRSVAPIVPGTKTDLRRAFEQSMKAAFEVGLECQRKPESCHNPLVKQFQTALCWWLSEKQEVAVAFVRDAKRSLEEYDMWRMAFINWPDVPWRRSAVQFLPGLIRKSAKAWDHVSVLSAIEGETKRLDAAIDSLRGILESAWGMTLLERLKPKAQEYCLLITDLLH</sequence>
<dbReference type="PROSITE" id="PS50181">
    <property type="entry name" value="FBOX"/>
    <property type="match status" value="1"/>
</dbReference>
<dbReference type="SUPFAM" id="SSF81383">
    <property type="entry name" value="F-box domain"/>
    <property type="match status" value="1"/>
</dbReference>
<evidence type="ECO:0000259" key="1">
    <source>
        <dbReference type="PROSITE" id="PS50181"/>
    </source>
</evidence>
<evidence type="ECO:0000313" key="2">
    <source>
        <dbReference type="EMBL" id="KAK9909424.1"/>
    </source>
</evidence>
<comment type="caution">
    <text evidence="2">The sequence shown here is derived from an EMBL/GenBank/DDBJ whole genome shotgun (WGS) entry which is preliminary data.</text>
</comment>